<dbReference type="AlphaFoldDB" id="A0AAW2CLU1"/>
<dbReference type="PANTHER" id="PTHR47074">
    <property type="entry name" value="BNAC02G40300D PROTEIN"/>
    <property type="match status" value="1"/>
</dbReference>
<accession>A0AAW2CLU1</accession>
<comment type="caution">
    <text evidence="2">The sequence shown here is derived from an EMBL/GenBank/DDBJ whole genome shotgun (WGS) entry which is preliminary data.</text>
</comment>
<evidence type="ECO:0000313" key="2">
    <source>
        <dbReference type="EMBL" id="KAK9998357.1"/>
    </source>
</evidence>
<dbReference type="InterPro" id="IPR002156">
    <property type="entry name" value="RNaseH_domain"/>
</dbReference>
<gene>
    <name evidence="2" type="ORF">SO802_017960</name>
</gene>
<keyword evidence="3" id="KW-1185">Reference proteome</keyword>
<proteinExistence type="predicted"/>
<dbReference type="InterPro" id="IPR044730">
    <property type="entry name" value="RNase_H-like_dom_plant"/>
</dbReference>
<feature type="domain" description="RNase H type-1" evidence="1">
    <location>
        <begin position="7"/>
        <end position="97"/>
    </location>
</feature>
<reference evidence="2 3" key="1">
    <citation type="submission" date="2024-01" db="EMBL/GenBank/DDBJ databases">
        <title>A telomere-to-telomere, gap-free genome of sweet tea (Lithocarpus litseifolius).</title>
        <authorList>
            <person name="Zhou J."/>
        </authorList>
    </citation>
    <scope>NUCLEOTIDE SEQUENCE [LARGE SCALE GENOMIC DNA]</scope>
    <source>
        <strain evidence="2">Zhou-2022a</strain>
        <tissue evidence="2">Leaf</tissue>
    </source>
</reference>
<protein>
    <recommendedName>
        <fullName evidence="1">RNase H type-1 domain-containing protein</fullName>
    </recommendedName>
</protein>
<dbReference type="Proteomes" id="UP001459277">
    <property type="component" value="Unassembled WGS sequence"/>
</dbReference>
<organism evidence="2 3">
    <name type="scientific">Lithocarpus litseifolius</name>
    <dbReference type="NCBI Taxonomy" id="425828"/>
    <lineage>
        <taxon>Eukaryota</taxon>
        <taxon>Viridiplantae</taxon>
        <taxon>Streptophyta</taxon>
        <taxon>Embryophyta</taxon>
        <taxon>Tracheophyta</taxon>
        <taxon>Spermatophyta</taxon>
        <taxon>Magnoliopsida</taxon>
        <taxon>eudicotyledons</taxon>
        <taxon>Gunneridae</taxon>
        <taxon>Pentapetalae</taxon>
        <taxon>rosids</taxon>
        <taxon>fabids</taxon>
        <taxon>Fagales</taxon>
        <taxon>Fagaceae</taxon>
        <taxon>Lithocarpus</taxon>
    </lineage>
</organism>
<dbReference type="GO" id="GO:0004523">
    <property type="term" value="F:RNA-DNA hybrid ribonuclease activity"/>
    <property type="evidence" value="ECO:0007669"/>
    <property type="project" value="InterPro"/>
</dbReference>
<dbReference type="Pfam" id="PF13456">
    <property type="entry name" value="RVT_3"/>
    <property type="match status" value="1"/>
</dbReference>
<dbReference type="SUPFAM" id="SSF53098">
    <property type="entry name" value="Ribonuclease H-like"/>
    <property type="match status" value="1"/>
</dbReference>
<dbReference type="InterPro" id="IPR036397">
    <property type="entry name" value="RNaseH_sf"/>
</dbReference>
<sequence length="168" mass="18295">MAFLSHSISPPLTVIETETMATARALEFAQELGLDSAILEGDCEVLMNSLKEDSQHLASSGLLIEDVKAIAESFQCISFSHVRNVGNMVAHNLARHASHVTSFSVWIEDIPSHTLVAYQLPTGGWLSWSGLLPLLVRFGVRVLPTASGWWASLVRGVLRNEVTLTRSG</sequence>
<dbReference type="PANTHER" id="PTHR47074:SF48">
    <property type="entry name" value="POLYNUCLEOTIDYL TRANSFERASE, RIBONUCLEASE H-LIKE SUPERFAMILY PROTEIN"/>
    <property type="match status" value="1"/>
</dbReference>
<evidence type="ECO:0000259" key="1">
    <source>
        <dbReference type="Pfam" id="PF13456"/>
    </source>
</evidence>
<evidence type="ECO:0000313" key="3">
    <source>
        <dbReference type="Proteomes" id="UP001459277"/>
    </source>
</evidence>
<dbReference type="InterPro" id="IPR012337">
    <property type="entry name" value="RNaseH-like_sf"/>
</dbReference>
<name>A0AAW2CLU1_9ROSI</name>
<dbReference type="GO" id="GO:0003676">
    <property type="term" value="F:nucleic acid binding"/>
    <property type="evidence" value="ECO:0007669"/>
    <property type="project" value="InterPro"/>
</dbReference>
<dbReference type="CDD" id="cd06222">
    <property type="entry name" value="RNase_H_like"/>
    <property type="match status" value="1"/>
</dbReference>
<dbReference type="EMBL" id="JAZDWU010000006">
    <property type="protein sequence ID" value="KAK9998357.1"/>
    <property type="molecule type" value="Genomic_DNA"/>
</dbReference>
<dbReference type="InterPro" id="IPR052929">
    <property type="entry name" value="RNase_H-like_EbsB-rel"/>
</dbReference>
<dbReference type="Gene3D" id="3.30.420.10">
    <property type="entry name" value="Ribonuclease H-like superfamily/Ribonuclease H"/>
    <property type="match status" value="1"/>
</dbReference>